<evidence type="ECO:0000313" key="2">
    <source>
        <dbReference type="EMBL" id="SDX31944.1"/>
    </source>
</evidence>
<reference evidence="2 3" key="1">
    <citation type="submission" date="2016-10" db="EMBL/GenBank/DDBJ databases">
        <authorList>
            <person name="de Groot N.N."/>
        </authorList>
    </citation>
    <scope>NUCLEOTIDE SEQUENCE [LARGE SCALE GENOMIC DNA]</scope>
    <source>
        <strain evidence="2 3">CGMCC 1.7059</strain>
    </source>
</reference>
<dbReference type="AlphaFoldDB" id="A0A1H3AS33"/>
<dbReference type="Proteomes" id="UP000199675">
    <property type="component" value="Unassembled WGS sequence"/>
</dbReference>
<name>A0A1H3AS33_9GAMM</name>
<dbReference type="InterPro" id="IPR058511">
    <property type="entry name" value="DUF8198"/>
</dbReference>
<proteinExistence type="predicted"/>
<dbReference type="NCBIfam" id="NF047641">
    <property type="entry name" value="FFLEE_fam"/>
    <property type="match status" value="1"/>
</dbReference>
<dbReference type="EMBL" id="FNNE01000008">
    <property type="protein sequence ID" value="SDX31944.1"/>
    <property type="molecule type" value="Genomic_DNA"/>
</dbReference>
<dbReference type="InterPro" id="IPR058063">
    <property type="entry name" value="FFLEE_fam"/>
</dbReference>
<organism evidence="2 3">
    <name type="scientific">Marinobacter mobilis</name>
    <dbReference type="NCBI Taxonomy" id="488533"/>
    <lineage>
        <taxon>Bacteria</taxon>
        <taxon>Pseudomonadati</taxon>
        <taxon>Pseudomonadota</taxon>
        <taxon>Gammaproteobacteria</taxon>
        <taxon>Pseudomonadales</taxon>
        <taxon>Marinobacteraceae</taxon>
        <taxon>Marinobacter</taxon>
    </lineage>
</organism>
<dbReference type="STRING" id="488533.SAMN04487960_10862"/>
<feature type="domain" description="DUF8198" evidence="1">
    <location>
        <begin position="29"/>
        <end position="242"/>
    </location>
</feature>
<sequence>MYRNRLIQTPVHSDGARRLQQQLLAYHDFRQHKASHSLAPMLTALGHWQAERLKKTHQDLYRQPNYHQGLNFLLTDLYSPTDLSQRDDSIDRVFPKMVKWVPEHLLATFAGLVELNLTTQTLDLGLAETLVSLNHPISELQEWQYCEAYRTSGQLVLRRRQIELVAEVGSQLDRYVRNRTLGWLLSMTRSAADLAGLADLHDFLHRGYSAFRAMDNVEQLIDELVVRETRVLEQIVAASSAPFDLATGGQADLVS</sequence>
<accession>A0A1H3AS33</accession>
<evidence type="ECO:0000259" key="1">
    <source>
        <dbReference type="Pfam" id="PF26621"/>
    </source>
</evidence>
<protein>
    <recommendedName>
        <fullName evidence="1">DUF8198 domain-containing protein</fullName>
    </recommendedName>
</protein>
<dbReference type="Pfam" id="PF26621">
    <property type="entry name" value="DUF8198"/>
    <property type="match status" value="1"/>
</dbReference>
<dbReference type="OrthoDB" id="7957365at2"/>
<gene>
    <name evidence="2" type="ORF">SAMN04487960_10862</name>
</gene>
<keyword evidence="3" id="KW-1185">Reference proteome</keyword>
<evidence type="ECO:0000313" key="3">
    <source>
        <dbReference type="Proteomes" id="UP000199675"/>
    </source>
</evidence>